<evidence type="ECO:0000256" key="10">
    <source>
        <dbReference type="SAM" id="SignalP"/>
    </source>
</evidence>
<name>A0A363UKJ3_9GAMM</name>
<feature type="binding site" description="axial binding residue" evidence="9">
    <location>
        <position position="48"/>
    </location>
    <ligand>
        <name>heme c</name>
        <dbReference type="ChEBI" id="CHEBI:61717"/>
        <label>1</label>
    </ligand>
    <ligandPart>
        <name>Fe</name>
        <dbReference type="ChEBI" id="CHEBI:18248"/>
    </ligandPart>
</feature>
<dbReference type="PANTHER" id="PTHR33751:SF9">
    <property type="entry name" value="CYTOCHROME C4"/>
    <property type="match status" value="1"/>
</dbReference>
<feature type="signal peptide" evidence="10">
    <location>
        <begin position="1"/>
        <end position="22"/>
    </location>
</feature>
<comment type="subcellular location">
    <subcellularLocation>
        <location evidence="1">Periplasm</location>
    </subcellularLocation>
</comment>
<feature type="binding site" description="axial binding residue" evidence="9">
    <location>
        <position position="144"/>
    </location>
    <ligand>
        <name>heme c</name>
        <dbReference type="ChEBI" id="CHEBI:61717"/>
        <label>2</label>
    </ligand>
    <ligandPart>
        <name>Fe</name>
        <dbReference type="ChEBI" id="CHEBI:18248"/>
    </ligandPart>
</feature>
<dbReference type="PROSITE" id="PS51007">
    <property type="entry name" value="CYTC"/>
    <property type="match status" value="2"/>
</dbReference>
<keyword evidence="3 8" id="KW-0349">Heme</keyword>
<evidence type="ECO:0000256" key="3">
    <source>
        <dbReference type="ARBA" id="ARBA00022617"/>
    </source>
</evidence>
<keyword evidence="7 9" id="KW-0408">Iron</keyword>
<keyword evidence="13" id="KW-1185">Reference proteome</keyword>
<sequence>MIDVLRTSAAALALALAGTAFAADDHHSLAQGDAKAGADKAATCVACHGPDGNSVNPEWPKIAGQSARYLEGSLAAYKSGDRKNALMAGQAMNLSEQDMKDLAAHYAAQTMTPGAGSESSIEVAEPLYRGGDTERGLPACLACHGPAGGGNAAAGWPAIGGQHATYLATALKAYRSGERNASASGQMMTAVAQDLTDAEIEALAGYIAGLQ</sequence>
<feature type="binding site" description="axial binding residue" evidence="9">
    <location>
        <position position="188"/>
    </location>
    <ligand>
        <name>heme c</name>
        <dbReference type="ChEBI" id="CHEBI:61717"/>
        <label>2</label>
    </ligand>
    <ligandPart>
        <name>Fe</name>
        <dbReference type="ChEBI" id="CHEBI:18248"/>
    </ligandPart>
</feature>
<reference evidence="12 13" key="1">
    <citation type="submission" date="2018-05" db="EMBL/GenBank/DDBJ databases">
        <title>Abyssibacter profundi OUC007T gen. nov., sp. nov, a marine bacterium isolated from seawater of the Mariana Trench.</title>
        <authorList>
            <person name="Zhou S."/>
        </authorList>
    </citation>
    <scope>NUCLEOTIDE SEQUENCE [LARGE SCALE GENOMIC DNA]</scope>
    <source>
        <strain evidence="12 13">OUC007</strain>
    </source>
</reference>
<evidence type="ECO:0000313" key="12">
    <source>
        <dbReference type="EMBL" id="PWN55941.1"/>
    </source>
</evidence>
<gene>
    <name evidence="12" type="ORF">DEH80_08930</name>
</gene>
<feature type="binding site" description="covalent" evidence="8">
    <location>
        <position position="47"/>
    </location>
    <ligand>
        <name>heme c</name>
        <dbReference type="ChEBI" id="CHEBI:61717"/>
        <label>1</label>
    </ligand>
</feature>
<dbReference type="GO" id="GO:0042597">
    <property type="term" value="C:periplasmic space"/>
    <property type="evidence" value="ECO:0007669"/>
    <property type="project" value="UniProtKB-SubCell"/>
</dbReference>
<keyword evidence="6" id="KW-0249">Electron transport</keyword>
<evidence type="ECO:0000259" key="11">
    <source>
        <dbReference type="PROSITE" id="PS51007"/>
    </source>
</evidence>
<evidence type="ECO:0000256" key="9">
    <source>
        <dbReference type="PIRSR" id="PIRSR000005-2"/>
    </source>
</evidence>
<accession>A0A363UKJ3</accession>
<evidence type="ECO:0000256" key="6">
    <source>
        <dbReference type="ARBA" id="ARBA00022982"/>
    </source>
</evidence>
<dbReference type="Gene3D" id="1.10.760.10">
    <property type="entry name" value="Cytochrome c-like domain"/>
    <property type="match status" value="2"/>
</dbReference>
<proteinExistence type="predicted"/>
<evidence type="ECO:0000256" key="2">
    <source>
        <dbReference type="ARBA" id="ARBA00022448"/>
    </source>
</evidence>
<evidence type="ECO:0000256" key="5">
    <source>
        <dbReference type="ARBA" id="ARBA00022764"/>
    </source>
</evidence>
<dbReference type="InterPro" id="IPR036909">
    <property type="entry name" value="Cyt_c-like_dom_sf"/>
</dbReference>
<dbReference type="InterPro" id="IPR009056">
    <property type="entry name" value="Cyt_c-like_dom"/>
</dbReference>
<dbReference type="GO" id="GO:0005506">
    <property type="term" value="F:iron ion binding"/>
    <property type="evidence" value="ECO:0007669"/>
    <property type="project" value="InterPro"/>
</dbReference>
<evidence type="ECO:0000313" key="13">
    <source>
        <dbReference type="Proteomes" id="UP000251800"/>
    </source>
</evidence>
<protein>
    <submittedName>
        <fullName evidence="12">Cytochrome c4</fullName>
    </submittedName>
</protein>
<comment type="PTM">
    <text evidence="8">Binds 2 heme c groups covalently per subunit.</text>
</comment>
<dbReference type="RefSeq" id="WP_109720156.1">
    <property type="nucleotide sequence ID" value="NZ_QEQK01000007.1"/>
</dbReference>
<evidence type="ECO:0000256" key="4">
    <source>
        <dbReference type="ARBA" id="ARBA00022723"/>
    </source>
</evidence>
<dbReference type="EMBL" id="QEQK01000007">
    <property type="protein sequence ID" value="PWN55941.1"/>
    <property type="molecule type" value="Genomic_DNA"/>
</dbReference>
<feature type="binding site" description="covalent" evidence="8">
    <location>
        <position position="44"/>
    </location>
    <ligand>
        <name>heme c</name>
        <dbReference type="ChEBI" id="CHEBI:61717"/>
        <label>1</label>
    </ligand>
</feature>
<dbReference type="Pfam" id="PF00034">
    <property type="entry name" value="Cytochrom_C"/>
    <property type="match status" value="2"/>
</dbReference>
<evidence type="ECO:0000256" key="8">
    <source>
        <dbReference type="PIRSR" id="PIRSR000005-1"/>
    </source>
</evidence>
<evidence type="ECO:0000256" key="1">
    <source>
        <dbReference type="ARBA" id="ARBA00004418"/>
    </source>
</evidence>
<dbReference type="OrthoDB" id="9773456at2"/>
<dbReference type="SUPFAM" id="SSF46626">
    <property type="entry name" value="Cytochrome c"/>
    <property type="match status" value="2"/>
</dbReference>
<keyword evidence="5" id="KW-0574">Periplasm</keyword>
<dbReference type="GO" id="GO:0009055">
    <property type="term" value="F:electron transfer activity"/>
    <property type="evidence" value="ECO:0007669"/>
    <property type="project" value="InterPro"/>
</dbReference>
<dbReference type="PANTHER" id="PTHR33751">
    <property type="entry name" value="CBB3-TYPE CYTOCHROME C OXIDASE SUBUNIT FIXP"/>
    <property type="match status" value="1"/>
</dbReference>
<dbReference type="AlphaFoldDB" id="A0A363UKJ3"/>
<dbReference type="InterPro" id="IPR024167">
    <property type="entry name" value="Cytochrome_c4-like"/>
</dbReference>
<dbReference type="Proteomes" id="UP000251800">
    <property type="component" value="Unassembled WGS sequence"/>
</dbReference>
<keyword evidence="10" id="KW-0732">Signal</keyword>
<feature type="binding site" description="covalent" evidence="8">
    <location>
        <position position="140"/>
    </location>
    <ligand>
        <name>heme c</name>
        <dbReference type="ChEBI" id="CHEBI:61717"/>
        <label>2</label>
    </ligand>
</feature>
<evidence type="ECO:0000256" key="7">
    <source>
        <dbReference type="ARBA" id="ARBA00023004"/>
    </source>
</evidence>
<feature type="domain" description="Cytochrome c" evidence="11">
    <location>
        <begin position="32"/>
        <end position="110"/>
    </location>
</feature>
<keyword evidence="4 9" id="KW-0479">Metal-binding</keyword>
<dbReference type="PIRSF" id="PIRSF000005">
    <property type="entry name" value="Cytochrome_c4"/>
    <property type="match status" value="1"/>
</dbReference>
<feature type="chain" id="PRO_5016577764" evidence="10">
    <location>
        <begin position="23"/>
        <end position="211"/>
    </location>
</feature>
<dbReference type="InterPro" id="IPR050597">
    <property type="entry name" value="Cytochrome_c_Oxidase_Subunit"/>
</dbReference>
<organism evidence="12 13">
    <name type="scientific">Abyssibacter profundi</name>
    <dbReference type="NCBI Taxonomy" id="2182787"/>
    <lineage>
        <taxon>Bacteria</taxon>
        <taxon>Pseudomonadati</taxon>
        <taxon>Pseudomonadota</taxon>
        <taxon>Gammaproteobacteria</taxon>
        <taxon>Chromatiales</taxon>
        <taxon>Oceanococcaceae</taxon>
        <taxon>Abyssibacter</taxon>
    </lineage>
</organism>
<feature type="binding site" description="covalent" evidence="8">
    <location>
        <position position="143"/>
    </location>
    <ligand>
        <name>heme c</name>
        <dbReference type="ChEBI" id="CHEBI:61717"/>
        <label>2</label>
    </ligand>
</feature>
<comment type="caution">
    <text evidence="12">The sequence shown here is derived from an EMBL/GenBank/DDBJ whole genome shotgun (WGS) entry which is preliminary data.</text>
</comment>
<feature type="binding site" description="axial binding residue" evidence="9">
    <location>
        <position position="87"/>
    </location>
    <ligand>
        <name>heme c</name>
        <dbReference type="ChEBI" id="CHEBI:61717"/>
        <label>1</label>
    </ligand>
    <ligandPart>
        <name>Fe</name>
        <dbReference type="ChEBI" id="CHEBI:18248"/>
    </ligandPart>
</feature>
<keyword evidence="2" id="KW-0813">Transport</keyword>
<feature type="domain" description="Cytochrome c" evidence="11">
    <location>
        <begin position="119"/>
        <end position="211"/>
    </location>
</feature>
<dbReference type="GO" id="GO:0020037">
    <property type="term" value="F:heme binding"/>
    <property type="evidence" value="ECO:0007669"/>
    <property type="project" value="InterPro"/>
</dbReference>